<proteinExistence type="predicted"/>
<organism evidence="2 3">
    <name type="scientific">Hohenbuehelia grisea</name>
    <dbReference type="NCBI Taxonomy" id="104357"/>
    <lineage>
        <taxon>Eukaryota</taxon>
        <taxon>Fungi</taxon>
        <taxon>Dikarya</taxon>
        <taxon>Basidiomycota</taxon>
        <taxon>Agaricomycotina</taxon>
        <taxon>Agaricomycetes</taxon>
        <taxon>Agaricomycetidae</taxon>
        <taxon>Agaricales</taxon>
        <taxon>Pleurotineae</taxon>
        <taxon>Pleurotaceae</taxon>
        <taxon>Hohenbuehelia</taxon>
    </lineage>
</organism>
<dbReference type="Gene3D" id="3.40.50.1820">
    <property type="entry name" value="alpha/beta hydrolase"/>
    <property type="match status" value="1"/>
</dbReference>
<dbReference type="InterPro" id="IPR029058">
    <property type="entry name" value="AB_hydrolase_fold"/>
</dbReference>
<evidence type="ECO:0000313" key="2">
    <source>
        <dbReference type="EMBL" id="KAL0946268.1"/>
    </source>
</evidence>
<sequence>MPSLESQSYRFDPQPDYPFSLAVKRLWDPTSPFLDDPDAYSLLFVHGTGFHKEQWEPIIEDLYDQAGRDGSPVKLREAWTIDTPNHGDSAVWNEHVLQQGYESVFAWEEIARSVHRLLSGLGSGVDVDFSTRKLVGIGHSSGAVGLILSTTYHPPVKYSLLHLVEPMILPYDPVRNNILEGPAAKRRDTWASKEEAMKAFQSRPSWQVWDPRVLKTYVVTLIAPHPCRKTENIRHVQESGLRPLPTAYYPDQTEGVTLKCPRLSESAQYRDKITTTRAYNFLSTITERLPIHILYGAVDDYVPRFIKDKVINHAGGVQKFASFHRVPGAGHLVTQTHTTELAKAIHEVLLRPLGATSVTTRL</sequence>
<dbReference type="PANTHER" id="PTHR43194:SF2">
    <property type="entry name" value="PEROXISOMAL MEMBRANE PROTEIN LPX1"/>
    <property type="match status" value="1"/>
</dbReference>
<protein>
    <recommendedName>
        <fullName evidence="1">AB hydrolase-1 domain-containing protein</fullName>
    </recommendedName>
</protein>
<comment type="caution">
    <text evidence="2">The sequence shown here is derived from an EMBL/GenBank/DDBJ whole genome shotgun (WGS) entry which is preliminary data.</text>
</comment>
<evidence type="ECO:0000259" key="1">
    <source>
        <dbReference type="Pfam" id="PF12697"/>
    </source>
</evidence>
<dbReference type="InterPro" id="IPR000073">
    <property type="entry name" value="AB_hydrolase_1"/>
</dbReference>
<dbReference type="PANTHER" id="PTHR43194">
    <property type="entry name" value="HYDROLASE ALPHA/BETA FOLD FAMILY"/>
    <property type="match status" value="1"/>
</dbReference>
<dbReference type="SUPFAM" id="SSF53474">
    <property type="entry name" value="alpha/beta-Hydrolases"/>
    <property type="match status" value="1"/>
</dbReference>
<gene>
    <name evidence="2" type="ORF">HGRIS_012521</name>
</gene>
<name>A0ABR3ISL1_9AGAR</name>
<dbReference type="Proteomes" id="UP001556367">
    <property type="component" value="Unassembled WGS sequence"/>
</dbReference>
<accession>A0ABR3ISL1</accession>
<evidence type="ECO:0000313" key="3">
    <source>
        <dbReference type="Proteomes" id="UP001556367"/>
    </source>
</evidence>
<dbReference type="InterPro" id="IPR050228">
    <property type="entry name" value="Carboxylesterase_BioH"/>
</dbReference>
<keyword evidence="3" id="KW-1185">Reference proteome</keyword>
<feature type="domain" description="AB hydrolase-1" evidence="1">
    <location>
        <begin position="42"/>
        <end position="343"/>
    </location>
</feature>
<dbReference type="EMBL" id="JASNQZ010000015">
    <property type="protein sequence ID" value="KAL0946268.1"/>
    <property type="molecule type" value="Genomic_DNA"/>
</dbReference>
<reference evidence="3" key="1">
    <citation type="submission" date="2024-06" db="EMBL/GenBank/DDBJ databases">
        <title>Multi-omics analyses provide insights into the biosynthesis of the anticancer antibiotic pleurotin in Hohenbuehelia grisea.</title>
        <authorList>
            <person name="Weaver J.A."/>
            <person name="Alberti F."/>
        </authorList>
    </citation>
    <scope>NUCLEOTIDE SEQUENCE [LARGE SCALE GENOMIC DNA]</scope>
    <source>
        <strain evidence="3">T-177</strain>
    </source>
</reference>
<dbReference type="Pfam" id="PF12697">
    <property type="entry name" value="Abhydrolase_6"/>
    <property type="match status" value="1"/>
</dbReference>